<dbReference type="Pfam" id="PF00041">
    <property type="entry name" value="fn3"/>
    <property type="match status" value="2"/>
</dbReference>
<proteinExistence type="predicted"/>
<dbReference type="InterPro" id="IPR013783">
    <property type="entry name" value="Ig-like_fold"/>
</dbReference>
<dbReference type="PANTHER" id="PTHR46708">
    <property type="entry name" value="TENASCIN"/>
    <property type="match status" value="1"/>
</dbReference>
<dbReference type="InterPro" id="IPR050991">
    <property type="entry name" value="ECM_Regulatory_Proteins"/>
</dbReference>
<dbReference type="Proteomes" id="UP000007110">
    <property type="component" value="Unassembled WGS sequence"/>
</dbReference>
<keyword evidence="4" id="KW-1185">Reference proteome</keyword>
<dbReference type="PROSITE" id="PS50853">
    <property type="entry name" value="FN3"/>
    <property type="match status" value="1"/>
</dbReference>
<dbReference type="PANTHER" id="PTHR46708:SF2">
    <property type="entry name" value="FIBRONECTIN TYPE-III DOMAIN-CONTAINING PROTEIN"/>
    <property type="match status" value="1"/>
</dbReference>
<dbReference type="RefSeq" id="XP_030843971.1">
    <property type="nucleotide sequence ID" value="XM_030988111.1"/>
</dbReference>
<dbReference type="AlphaFoldDB" id="A0A7M7P0C1"/>
<sequence length="204" mass="21649">MFPATGVTTLLSGTSVDASTQLTGTQLPNPATNLLLSPDSSTSVQVTYEQPIGTQYHKYDGFRITYGGQERFVGSSDTSVVIDGLQAGISYTFEVQTFSGELADRKYSTPATGDIVLVDLFLEANATTSLSVAWALPSIVGSGFQIRYSILGASSFTTLPFGPTVTTATLENLEPGQIYRINLYIVTSEGTDLLAGAEFQTSKS</sequence>
<feature type="domain" description="Fibronectin type-III" evidence="2">
    <location>
        <begin position="30"/>
        <end position="119"/>
    </location>
</feature>
<reference evidence="3" key="2">
    <citation type="submission" date="2021-01" db="UniProtKB">
        <authorList>
            <consortium name="EnsemblMetazoa"/>
        </authorList>
    </citation>
    <scope>IDENTIFICATION</scope>
</reference>
<dbReference type="GeneID" id="115925001"/>
<dbReference type="InterPro" id="IPR036116">
    <property type="entry name" value="FN3_sf"/>
</dbReference>
<keyword evidence="1" id="KW-0677">Repeat</keyword>
<reference evidence="4" key="1">
    <citation type="submission" date="2015-02" db="EMBL/GenBank/DDBJ databases">
        <title>Genome sequencing for Strongylocentrotus purpuratus.</title>
        <authorList>
            <person name="Murali S."/>
            <person name="Liu Y."/>
            <person name="Vee V."/>
            <person name="English A."/>
            <person name="Wang M."/>
            <person name="Skinner E."/>
            <person name="Han Y."/>
            <person name="Muzny D.M."/>
            <person name="Worley K.C."/>
            <person name="Gibbs R.A."/>
        </authorList>
    </citation>
    <scope>NUCLEOTIDE SEQUENCE</scope>
</reference>
<accession>A0A7M7P0C1</accession>
<evidence type="ECO:0000256" key="1">
    <source>
        <dbReference type="ARBA" id="ARBA00022737"/>
    </source>
</evidence>
<dbReference type="InterPro" id="IPR003961">
    <property type="entry name" value="FN3_dom"/>
</dbReference>
<dbReference type="CDD" id="cd00063">
    <property type="entry name" value="FN3"/>
    <property type="match status" value="2"/>
</dbReference>
<dbReference type="Gene3D" id="2.60.40.10">
    <property type="entry name" value="Immunoglobulins"/>
    <property type="match status" value="2"/>
</dbReference>
<dbReference type="InParanoid" id="A0A7M7P0C1"/>
<dbReference type="SUPFAM" id="SSF49265">
    <property type="entry name" value="Fibronectin type III"/>
    <property type="match status" value="1"/>
</dbReference>
<organism evidence="3 4">
    <name type="scientific">Strongylocentrotus purpuratus</name>
    <name type="common">Purple sea urchin</name>
    <dbReference type="NCBI Taxonomy" id="7668"/>
    <lineage>
        <taxon>Eukaryota</taxon>
        <taxon>Metazoa</taxon>
        <taxon>Echinodermata</taxon>
        <taxon>Eleutherozoa</taxon>
        <taxon>Echinozoa</taxon>
        <taxon>Echinoidea</taxon>
        <taxon>Euechinoidea</taxon>
        <taxon>Echinacea</taxon>
        <taxon>Camarodonta</taxon>
        <taxon>Echinidea</taxon>
        <taxon>Strongylocentrotidae</taxon>
        <taxon>Strongylocentrotus</taxon>
    </lineage>
</organism>
<evidence type="ECO:0000259" key="2">
    <source>
        <dbReference type="PROSITE" id="PS50853"/>
    </source>
</evidence>
<dbReference type="KEGG" id="spu:115925001"/>
<protein>
    <recommendedName>
        <fullName evidence="2">Fibronectin type-III domain-containing protein</fullName>
    </recommendedName>
</protein>
<dbReference type="SMART" id="SM00060">
    <property type="entry name" value="FN3"/>
    <property type="match status" value="2"/>
</dbReference>
<dbReference type="OrthoDB" id="10253954at2759"/>
<evidence type="ECO:0000313" key="4">
    <source>
        <dbReference type="Proteomes" id="UP000007110"/>
    </source>
</evidence>
<name>A0A7M7P0C1_STRPU</name>
<evidence type="ECO:0000313" key="3">
    <source>
        <dbReference type="EnsemblMetazoa" id="XP_030843971"/>
    </source>
</evidence>
<dbReference type="EnsemblMetazoa" id="XM_030988111">
    <property type="protein sequence ID" value="XP_030843971"/>
    <property type="gene ID" value="LOC115925001"/>
</dbReference>